<evidence type="ECO:0000256" key="1">
    <source>
        <dbReference type="SAM" id="SignalP"/>
    </source>
</evidence>
<dbReference type="Pfam" id="PF00147">
    <property type="entry name" value="Fibrinogen_C"/>
    <property type="match status" value="1"/>
</dbReference>
<evidence type="ECO:0000313" key="4">
    <source>
        <dbReference type="Proteomes" id="UP000594262"/>
    </source>
</evidence>
<dbReference type="SMART" id="SM00186">
    <property type="entry name" value="FBG"/>
    <property type="match status" value="1"/>
</dbReference>
<dbReference type="Gene3D" id="3.90.215.10">
    <property type="entry name" value="Gamma Fibrinogen, chain A, domain 1"/>
    <property type="match status" value="1"/>
</dbReference>
<dbReference type="InterPro" id="IPR002181">
    <property type="entry name" value="Fibrinogen_a/b/g_C_dom"/>
</dbReference>
<protein>
    <recommendedName>
        <fullName evidence="2">Fibrinogen C-terminal domain-containing protein</fullName>
    </recommendedName>
</protein>
<dbReference type="PROSITE" id="PS51406">
    <property type="entry name" value="FIBRINOGEN_C_2"/>
    <property type="match status" value="1"/>
</dbReference>
<evidence type="ECO:0000259" key="2">
    <source>
        <dbReference type="PROSITE" id="PS51406"/>
    </source>
</evidence>
<dbReference type="Proteomes" id="UP000594262">
    <property type="component" value="Unplaced"/>
</dbReference>
<keyword evidence="4" id="KW-1185">Reference proteome</keyword>
<dbReference type="GO" id="GO:0005615">
    <property type="term" value="C:extracellular space"/>
    <property type="evidence" value="ECO:0007669"/>
    <property type="project" value="TreeGrafter"/>
</dbReference>
<dbReference type="SUPFAM" id="SSF56496">
    <property type="entry name" value="Fibrinogen C-terminal domain-like"/>
    <property type="match status" value="1"/>
</dbReference>
<name>A0A7M5X2B5_9CNID</name>
<evidence type="ECO:0000313" key="3">
    <source>
        <dbReference type="EnsemblMetazoa" id="CLYHEMP016660.1"/>
    </source>
</evidence>
<reference evidence="3" key="1">
    <citation type="submission" date="2021-01" db="UniProtKB">
        <authorList>
            <consortium name="EnsemblMetazoa"/>
        </authorList>
    </citation>
    <scope>IDENTIFICATION</scope>
</reference>
<feature type="chain" id="PRO_5029463553" description="Fibrinogen C-terminal domain-containing protein" evidence="1">
    <location>
        <begin position="33"/>
        <end position="329"/>
    </location>
</feature>
<dbReference type="EnsemblMetazoa" id="CLYHEMT016660.1">
    <property type="protein sequence ID" value="CLYHEMP016660.1"/>
    <property type="gene ID" value="CLYHEMG016660"/>
</dbReference>
<sequence length="329" mass="38033">REVNPKKNTKMHIMWLLVHPLLILNLLKGSFGKSLDLIGKHKKTTLIPYHTIKTPKLQQCFSICHYSEKCRVMETTHSNSFNCKFFDVTLQASDITGLDLNTNIYAETRNCQDLYNIGVRASGDYHLNIFGDGYEYPLFCHFDADGGWIVIQRHIDNEFSFHRQWDVYKEGFGDSKGSFWLGLELIHKITRDQSQQVKIEAVSFSGDFAMAKYGAFSVASEDENYLLSVDDFDAIASNKMDILYYSIGMEFSTWERDHDKHENNCANGWNSRGGWWYNKCGDFMPNAQWYPEEQAYKPVGDGWKGMRYGPITESWTLKSTLILIKPKDN</sequence>
<dbReference type="InterPro" id="IPR014716">
    <property type="entry name" value="Fibrinogen_a/b/g_C_1"/>
</dbReference>
<feature type="signal peptide" evidence="1">
    <location>
        <begin position="1"/>
        <end position="32"/>
    </location>
</feature>
<dbReference type="InterPro" id="IPR050373">
    <property type="entry name" value="Fibrinogen_C-term_domain"/>
</dbReference>
<feature type="domain" description="Fibrinogen C-terminal" evidence="2">
    <location>
        <begin position="102"/>
        <end position="328"/>
    </location>
</feature>
<accession>A0A7M5X2B5</accession>
<dbReference type="AlphaFoldDB" id="A0A7M5X2B5"/>
<dbReference type="Gene3D" id="4.10.530.10">
    <property type="entry name" value="Gamma-fibrinogen Carboxyl Terminal Fragment, domain 2"/>
    <property type="match status" value="1"/>
</dbReference>
<dbReference type="PANTHER" id="PTHR19143">
    <property type="entry name" value="FIBRINOGEN/TENASCIN/ANGIOPOEITIN"/>
    <property type="match status" value="1"/>
</dbReference>
<dbReference type="OrthoDB" id="7735550at2759"/>
<proteinExistence type="predicted"/>
<dbReference type="InterPro" id="IPR036056">
    <property type="entry name" value="Fibrinogen-like_C"/>
</dbReference>
<organism evidence="3 4">
    <name type="scientific">Clytia hemisphaerica</name>
    <dbReference type="NCBI Taxonomy" id="252671"/>
    <lineage>
        <taxon>Eukaryota</taxon>
        <taxon>Metazoa</taxon>
        <taxon>Cnidaria</taxon>
        <taxon>Hydrozoa</taxon>
        <taxon>Hydroidolina</taxon>
        <taxon>Leptothecata</taxon>
        <taxon>Obeliida</taxon>
        <taxon>Clytiidae</taxon>
        <taxon>Clytia</taxon>
    </lineage>
</organism>
<keyword evidence="1" id="KW-0732">Signal</keyword>